<dbReference type="InterPro" id="IPR050153">
    <property type="entry name" value="Metal_Ion_Import_ABC"/>
</dbReference>
<dbReference type="InterPro" id="IPR003439">
    <property type="entry name" value="ABC_transporter-like_ATP-bd"/>
</dbReference>
<evidence type="ECO:0000259" key="4">
    <source>
        <dbReference type="PROSITE" id="PS50893"/>
    </source>
</evidence>
<feature type="domain" description="ABC transporter" evidence="4">
    <location>
        <begin position="7"/>
        <end position="225"/>
    </location>
</feature>
<dbReference type="SMART" id="SM00382">
    <property type="entry name" value="AAA"/>
    <property type="match status" value="1"/>
</dbReference>
<keyword evidence="1" id="KW-0813">Transport</keyword>
<dbReference type="PROSITE" id="PS00211">
    <property type="entry name" value="ABC_TRANSPORTER_1"/>
    <property type="match status" value="1"/>
</dbReference>
<dbReference type="GO" id="GO:0016887">
    <property type="term" value="F:ATP hydrolysis activity"/>
    <property type="evidence" value="ECO:0007669"/>
    <property type="project" value="InterPro"/>
</dbReference>
<dbReference type="eggNOG" id="COG1121">
    <property type="taxonomic scope" value="Bacteria"/>
</dbReference>
<evidence type="ECO:0000256" key="2">
    <source>
        <dbReference type="ARBA" id="ARBA00022741"/>
    </source>
</evidence>
<keyword evidence="3 5" id="KW-0067">ATP-binding</keyword>
<evidence type="ECO:0000256" key="3">
    <source>
        <dbReference type="ARBA" id="ARBA00022840"/>
    </source>
</evidence>
<keyword evidence="6" id="KW-1185">Reference proteome</keyword>
<dbReference type="OrthoDB" id="3282096at2"/>
<accession>A0A1H7W352</accession>
<dbReference type="GO" id="GO:0005524">
    <property type="term" value="F:ATP binding"/>
    <property type="evidence" value="ECO:0007669"/>
    <property type="project" value="UniProtKB-KW"/>
</dbReference>
<dbReference type="Gene3D" id="3.40.50.300">
    <property type="entry name" value="P-loop containing nucleotide triphosphate hydrolases"/>
    <property type="match status" value="1"/>
</dbReference>
<dbReference type="PANTHER" id="PTHR42734">
    <property type="entry name" value="METAL TRANSPORT SYSTEM ATP-BINDING PROTEIN TM_0124-RELATED"/>
    <property type="match status" value="1"/>
</dbReference>
<dbReference type="InterPro" id="IPR003593">
    <property type="entry name" value="AAA+_ATPase"/>
</dbReference>
<evidence type="ECO:0000256" key="1">
    <source>
        <dbReference type="ARBA" id="ARBA00022448"/>
    </source>
</evidence>
<name>A0A1H7W352_STRJI</name>
<dbReference type="RefSeq" id="WP_042444627.1">
    <property type="nucleotide sequence ID" value="NZ_BBPN01000007.1"/>
</dbReference>
<sequence length="225" mass="23359">MCQVTPLALHGVHVHRDGRPVLRGLDLTVRRGEVVALLGGNGSGKSTAVQAAVGALPVAAGRVELFGTPPARFRAWRRVGHVPQRSTATGGVPATVREVAAAGRLAHHGLRPFRRDDADAVDAALDAVGLLDRAEDPIDALSGGQQQRVTIARALAGRPDLLLMDEPLAAVDLAQQHALARTLAAEAARGTAVLLVLHAIGPMEGLIDRRVVLDTGLPVPAEVAA</sequence>
<proteinExistence type="predicted"/>
<dbReference type="AlphaFoldDB" id="A0A1H7W352"/>
<dbReference type="EMBL" id="FOAZ01000019">
    <property type="protein sequence ID" value="SEM15901.1"/>
    <property type="molecule type" value="Genomic_DNA"/>
</dbReference>
<dbReference type="STRING" id="235985.SAMN05414137_119186"/>
<evidence type="ECO:0000313" key="5">
    <source>
        <dbReference type="EMBL" id="SEM15901.1"/>
    </source>
</evidence>
<evidence type="ECO:0000313" key="6">
    <source>
        <dbReference type="Proteomes" id="UP000183015"/>
    </source>
</evidence>
<dbReference type="PROSITE" id="PS50893">
    <property type="entry name" value="ABC_TRANSPORTER_2"/>
    <property type="match status" value="1"/>
</dbReference>
<protein>
    <submittedName>
        <fullName evidence="5">Zinc transport system ATP-binding protein</fullName>
    </submittedName>
</protein>
<dbReference type="Pfam" id="PF00005">
    <property type="entry name" value="ABC_tran"/>
    <property type="match status" value="1"/>
</dbReference>
<dbReference type="InterPro" id="IPR027417">
    <property type="entry name" value="P-loop_NTPase"/>
</dbReference>
<organism evidence="5 6">
    <name type="scientific">Streptacidiphilus jiangxiensis</name>
    <dbReference type="NCBI Taxonomy" id="235985"/>
    <lineage>
        <taxon>Bacteria</taxon>
        <taxon>Bacillati</taxon>
        <taxon>Actinomycetota</taxon>
        <taxon>Actinomycetes</taxon>
        <taxon>Kitasatosporales</taxon>
        <taxon>Streptomycetaceae</taxon>
        <taxon>Streptacidiphilus</taxon>
    </lineage>
</organism>
<keyword evidence="2" id="KW-0547">Nucleotide-binding</keyword>
<dbReference type="Proteomes" id="UP000183015">
    <property type="component" value="Unassembled WGS sequence"/>
</dbReference>
<gene>
    <name evidence="5" type="ORF">SAMN05414137_119186</name>
</gene>
<dbReference type="InterPro" id="IPR017871">
    <property type="entry name" value="ABC_transporter-like_CS"/>
</dbReference>
<dbReference type="SUPFAM" id="SSF52540">
    <property type="entry name" value="P-loop containing nucleoside triphosphate hydrolases"/>
    <property type="match status" value="1"/>
</dbReference>
<reference evidence="6" key="1">
    <citation type="submission" date="2016-10" db="EMBL/GenBank/DDBJ databases">
        <authorList>
            <person name="Varghese N."/>
        </authorList>
    </citation>
    <scope>NUCLEOTIDE SEQUENCE [LARGE SCALE GENOMIC DNA]</scope>
    <source>
        <strain evidence="6">DSM 45096 / BCRC 16803 / CGMCC 4.1857 / CIP 109030 / JCM 12277 / KCTC 19219 / NBRC 100920 / 33214</strain>
    </source>
</reference>